<name>A0A4R6QJR0_9BURK</name>
<proteinExistence type="predicted"/>
<protein>
    <submittedName>
        <fullName evidence="2">Uncharacterized protein DUF1801</fullName>
    </submittedName>
</protein>
<dbReference type="SUPFAM" id="SSF159888">
    <property type="entry name" value="YdhG-like"/>
    <property type="match status" value="1"/>
</dbReference>
<evidence type="ECO:0000313" key="2">
    <source>
        <dbReference type="EMBL" id="TDP62739.1"/>
    </source>
</evidence>
<evidence type="ECO:0000313" key="3">
    <source>
        <dbReference type="Proteomes" id="UP000295361"/>
    </source>
</evidence>
<keyword evidence="3" id="KW-1185">Reference proteome</keyword>
<dbReference type="AlphaFoldDB" id="A0A4R6QJR0"/>
<organism evidence="2 3">
    <name type="scientific">Roseateles toxinivorans</name>
    <dbReference type="NCBI Taxonomy" id="270368"/>
    <lineage>
        <taxon>Bacteria</taxon>
        <taxon>Pseudomonadati</taxon>
        <taxon>Pseudomonadota</taxon>
        <taxon>Betaproteobacteria</taxon>
        <taxon>Burkholderiales</taxon>
        <taxon>Sphaerotilaceae</taxon>
        <taxon>Roseateles</taxon>
    </lineage>
</organism>
<dbReference type="RefSeq" id="WP_133702768.1">
    <property type="nucleotide sequence ID" value="NZ_SNXS01000006.1"/>
</dbReference>
<gene>
    <name evidence="2" type="ORF">DES47_10634</name>
</gene>
<dbReference type="Proteomes" id="UP000295361">
    <property type="component" value="Unassembled WGS sequence"/>
</dbReference>
<feature type="domain" description="YdhG-like" evidence="1">
    <location>
        <begin position="21"/>
        <end position="126"/>
    </location>
</feature>
<dbReference type="InParanoid" id="A0A4R6QJR0"/>
<reference evidence="2 3" key="1">
    <citation type="submission" date="2019-03" db="EMBL/GenBank/DDBJ databases">
        <title>Genomic Encyclopedia of Type Strains, Phase IV (KMG-IV): sequencing the most valuable type-strain genomes for metagenomic binning, comparative biology and taxonomic classification.</title>
        <authorList>
            <person name="Goeker M."/>
        </authorList>
    </citation>
    <scope>NUCLEOTIDE SEQUENCE [LARGE SCALE GENOMIC DNA]</scope>
    <source>
        <strain evidence="2 3">DSM 16998</strain>
    </source>
</reference>
<dbReference type="Pfam" id="PF08818">
    <property type="entry name" value="DUF1801"/>
    <property type="match status" value="1"/>
</dbReference>
<dbReference type="OrthoDB" id="328972at2"/>
<dbReference type="InterPro" id="IPR014922">
    <property type="entry name" value="YdhG-like"/>
</dbReference>
<accession>A0A4R6QJR0</accession>
<sequence>MTPFLNPGVEAKFAAYPRAAQKRLLELRELVFAVAERTPGVGELEETLKWGEPAYHTRNGAGSTVRMDWKPRHPDQYALYFNCQTTLVETFRTMFPNDFVFEGRRALVLPVNGAAPQDALALCIEASLTYHARKRAAKHRGQLTVGPSGRP</sequence>
<evidence type="ECO:0000259" key="1">
    <source>
        <dbReference type="Pfam" id="PF08818"/>
    </source>
</evidence>
<comment type="caution">
    <text evidence="2">The sequence shown here is derived from an EMBL/GenBank/DDBJ whole genome shotgun (WGS) entry which is preliminary data.</text>
</comment>
<dbReference type="EMBL" id="SNXS01000006">
    <property type="protein sequence ID" value="TDP62739.1"/>
    <property type="molecule type" value="Genomic_DNA"/>
</dbReference>